<sequence>MKEWQGTPMSCARLVDLSFLSVTAGSSRSSTLSLSWTPAMCRWSPSSLSRPRYRSRCSLGQSPVASDSSTLRSPKVAVASTDTSCCHPPQPADTFTRMASTASSQPSSSGLCTSIPPGRTSHSILSCSATMAHMSTPPMPPAVLLDRLLNSLLGLGIFTISAPSSLCFSLPASRVSSVRDDGWSI</sequence>
<dbReference type="Gramene" id="TuG1812G0300004255.01.T01">
    <property type="protein sequence ID" value="TuG1812G0300004255.01.T01.cds336954"/>
    <property type="gene ID" value="TuG1812G0300004255.01"/>
</dbReference>
<protein>
    <submittedName>
        <fullName evidence="1">Uncharacterized protein</fullName>
    </submittedName>
</protein>
<dbReference type="Proteomes" id="UP000015106">
    <property type="component" value="Chromosome 3"/>
</dbReference>
<evidence type="ECO:0000313" key="1">
    <source>
        <dbReference type="EnsemblPlants" id="TuG1812G0300004255.01.T01.cds336954"/>
    </source>
</evidence>
<evidence type="ECO:0000313" key="2">
    <source>
        <dbReference type="Proteomes" id="UP000015106"/>
    </source>
</evidence>
<proteinExistence type="predicted"/>
<accession>A0A8R7TYT6</accession>
<keyword evidence="2" id="KW-1185">Reference proteome</keyword>
<name>A0A8R7TYT6_TRIUA</name>
<reference evidence="1" key="3">
    <citation type="submission" date="2022-06" db="UniProtKB">
        <authorList>
            <consortium name="EnsemblPlants"/>
        </authorList>
    </citation>
    <scope>IDENTIFICATION</scope>
</reference>
<organism evidence="1 2">
    <name type="scientific">Triticum urartu</name>
    <name type="common">Red wild einkorn</name>
    <name type="synonym">Crithodium urartu</name>
    <dbReference type="NCBI Taxonomy" id="4572"/>
    <lineage>
        <taxon>Eukaryota</taxon>
        <taxon>Viridiplantae</taxon>
        <taxon>Streptophyta</taxon>
        <taxon>Embryophyta</taxon>
        <taxon>Tracheophyta</taxon>
        <taxon>Spermatophyta</taxon>
        <taxon>Magnoliopsida</taxon>
        <taxon>Liliopsida</taxon>
        <taxon>Poales</taxon>
        <taxon>Poaceae</taxon>
        <taxon>BOP clade</taxon>
        <taxon>Pooideae</taxon>
        <taxon>Triticodae</taxon>
        <taxon>Triticeae</taxon>
        <taxon>Triticinae</taxon>
        <taxon>Triticum</taxon>
    </lineage>
</organism>
<reference evidence="2" key="1">
    <citation type="journal article" date="2013" name="Nature">
        <title>Draft genome of the wheat A-genome progenitor Triticum urartu.</title>
        <authorList>
            <person name="Ling H.Q."/>
            <person name="Zhao S."/>
            <person name="Liu D."/>
            <person name="Wang J."/>
            <person name="Sun H."/>
            <person name="Zhang C."/>
            <person name="Fan H."/>
            <person name="Li D."/>
            <person name="Dong L."/>
            <person name="Tao Y."/>
            <person name="Gao C."/>
            <person name="Wu H."/>
            <person name="Li Y."/>
            <person name="Cui Y."/>
            <person name="Guo X."/>
            <person name="Zheng S."/>
            <person name="Wang B."/>
            <person name="Yu K."/>
            <person name="Liang Q."/>
            <person name="Yang W."/>
            <person name="Lou X."/>
            <person name="Chen J."/>
            <person name="Feng M."/>
            <person name="Jian J."/>
            <person name="Zhang X."/>
            <person name="Luo G."/>
            <person name="Jiang Y."/>
            <person name="Liu J."/>
            <person name="Wang Z."/>
            <person name="Sha Y."/>
            <person name="Zhang B."/>
            <person name="Wu H."/>
            <person name="Tang D."/>
            <person name="Shen Q."/>
            <person name="Xue P."/>
            <person name="Zou S."/>
            <person name="Wang X."/>
            <person name="Liu X."/>
            <person name="Wang F."/>
            <person name="Yang Y."/>
            <person name="An X."/>
            <person name="Dong Z."/>
            <person name="Zhang K."/>
            <person name="Zhang X."/>
            <person name="Luo M.C."/>
            <person name="Dvorak J."/>
            <person name="Tong Y."/>
            <person name="Wang J."/>
            <person name="Yang H."/>
            <person name="Li Z."/>
            <person name="Wang D."/>
            <person name="Zhang A."/>
            <person name="Wang J."/>
        </authorList>
    </citation>
    <scope>NUCLEOTIDE SEQUENCE</scope>
    <source>
        <strain evidence="2">cv. G1812</strain>
    </source>
</reference>
<dbReference type="EnsemblPlants" id="TuG1812G0300004255.01.T01">
    <property type="protein sequence ID" value="TuG1812G0300004255.01.T01.cds336954"/>
    <property type="gene ID" value="TuG1812G0300004255.01"/>
</dbReference>
<reference evidence="1" key="2">
    <citation type="submission" date="2018-03" db="EMBL/GenBank/DDBJ databases">
        <title>The Triticum urartu genome reveals the dynamic nature of wheat genome evolution.</title>
        <authorList>
            <person name="Ling H."/>
            <person name="Ma B."/>
            <person name="Shi X."/>
            <person name="Liu H."/>
            <person name="Dong L."/>
            <person name="Sun H."/>
            <person name="Cao Y."/>
            <person name="Gao Q."/>
            <person name="Zheng S."/>
            <person name="Li Y."/>
            <person name="Yu Y."/>
            <person name="Du H."/>
            <person name="Qi M."/>
            <person name="Li Y."/>
            <person name="Yu H."/>
            <person name="Cui Y."/>
            <person name="Wang N."/>
            <person name="Chen C."/>
            <person name="Wu H."/>
            <person name="Zhao Y."/>
            <person name="Zhang J."/>
            <person name="Li Y."/>
            <person name="Zhou W."/>
            <person name="Zhang B."/>
            <person name="Hu W."/>
            <person name="Eijk M."/>
            <person name="Tang J."/>
            <person name="Witsenboer H."/>
            <person name="Zhao S."/>
            <person name="Li Z."/>
            <person name="Zhang A."/>
            <person name="Wang D."/>
            <person name="Liang C."/>
        </authorList>
    </citation>
    <scope>NUCLEOTIDE SEQUENCE [LARGE SCALE GENOMIC DNA]</scope>
    <source>
        <strain evidence="1">cv. G1812</strain>
    </source>
</reference>
<dbReference type="AlphaFoldDB" id="A0A8R7TYT6"/>